<evidence type="ECO:0000256" key="2">
    <source>
        <dbReference type="ARBA" id="ARBA00022475"/>
    </source>
</evidence>
<evidence type="ECO:0000256" key="3">
    <source>
        <dbReference type="ARBA" id="ARBA00022692"/>
    </source>
</evidence>
<proteinExistence type="predicted"/>
<feature type="domain" description="FtsK" evidence="12">
    <location>
        <begin position="808"/>
        <end position="999"/>
    </location>
</feature>
<dbReference type="GeneID" id="29470684"/>
<comment type="subcellular location">
    <subcellularLocation>
        <location evidence="1">Cell membrane</location>
        <topology evidence="1">Multi-pass membrane protein</topology>
    </subcellularLocation>
</comment>
<keyword evidence="6 9" id="KW-0067">ATP-binding</keyword>
<dbReference type="Gene3D" id="3.40.50.300">
    <property type="entry name" value="P-loop containing nucleotide triphosphate hydrolases"/>
    <property type="match status" value="4"/>
</dbReference>
<dbReference type="STRING" id="31964.CMS1062"/>
<feature type="region of interest" description="Disordered" evidence="10">
    <location>
        <begin position="1"/>
        <end position="27"/>
    </location>
</feature>
<dbReference type="InterPro" id="IPR002543">
    <property type="entry name" value="FtsK_dom"/>
</dbReference>
<accession>B0RGC0</accession>
<evidence type="ECO:0000313" key="13">
    <source>
        <dbReference type="EMBL" id="CAQ01176.1"/>
    </source>
</evidence>
<dbReference type="eggNOG" id="COG1674">
    <property type="taxonomic scope" value="Bacteria"/>
</dbReference>
<evidence type="ECO:0000256" key="11">
    <source>
        <dbReference type="SAM" id="Phobius"/>
    </source>
</evidence>
<sequence length="1385" mass="149564">MNRLVHRPSRVTRPLEQPEAEALSAPPAMLDGPQGGFPIQSLIPILGATVSVTMMTLLRGQQIYMVIGALVLVVAAVGGLAMAFTQRSSSARTRRVQRERYLDYLERVRSRTRARAFEARAQAALLDPAPVALTEIVRDPARLWERRRSDADFLRVRLGSGTRRWLELALPAEPNPVEPYDPIMAAEAEQVVAQHEVVRGMPITVDLAGAGHVSVIGPREDVLNAARTLIAQLAVFHAPDDMVMALTFPERAAADWRGVDRLPHLVVEDVFDGPVPARRVAPTPQALRTVIGEDLADRAQLAATARRGGLDQGPADIPRLVVFMDDYGSIAGSLPVPDAELDLRDLRITIVHLLSDRLHEPSDVTLRILVDGGSAVVSDARLAHPVSEVAPDRMPVALLDVLTRALAPLRLSMSRKDEAESARAIDISELLGIGEVGVLDPAITQAPRSPRDFLRVPVGLDDFGEPLLLDIKEASQLGIGPHGLCVGATGSGKSEFLRTFVLALASSHSPADLAMILVDYKGGAAFAPFASLPHVAGLIDNLADDPQLTQRARASLSGEVVRRQKMLKDAGNVPSITHYAELRSTRPELPGMPHLLLIIDEFGELLTAEPDLIDLLIQIGRIGRTLGIHMLLSSQRLEAGKLRGLDTYLSYRIALRTFSEAESSMIIDTNDAFRLPAVPGYSYLKFDTTLRRFRSGYVSGAIAESDPDPQATGSDAPRGMIRLPTYNGMATRESSQSAEEALARPVVGRVLVDLAVERIRTRGEPVAPVWLPPLPERLTLASLVDRAEQYRALSVPVGVLDEPDRQRQEPWILDLTRSGGHAAVFGAPQSGRTTFLRTVVAGLALTHSPAQVAVYGLDFSGGGLSRVEGFPHVGGIATRTSRERLQRVAEEMRRMLTEREAVFSRHSIDSMATLRRVHAEGRVPEFDAADVVLVVDEAGALRGDHEELEPVVQELLQRGGSYGIHVVLALTRWNDLRTTLQPFIGTRIELRLNDALESLAGRRLSETLRAEQPGRAITDDRRFAQIALPVLETEPGLDVGDALERLARDTAERWQGERARTIRLLPENLPAALLPDAIEVPAAIPVGLAQDTMEPALLDHSGPDPHLLVFGDPGAGKSNLLRVLIDGSVQRSSSDELVVALIDIRGALSDACPDEYLGGYAGDAAQATELVTAIAGELARRRAEHDTDAARILLVIDDHDIVAASGTDALRPLLPFIASARDLRLTVAVARPVAGTSRAFFDIVLQSLRDNGATAVVVMSGERSEGQIVPGIHAERMVPGRAPRAPRRPTAADPGGHAGRPRPRRGGSRACLRPGRPSSVPESAPRCASSSPARPGASAPPRPRPWCSRRCSAAPPGRRRSPTTRAARWAGASPSGTRPGRWIRA</sequence>
<feature type="binding site" evidence="9">
    <location>
        <begin position="1111"/>
        <end position="1118"/>
    </location>
    <ligand>
        <name>ATP</name>
        <dbReference type="ChEBI" id="CHEBI:30616"/>
    </ligand>
</feature>
<dbReference type="PANTHER" id="PTHR22683:SF1">
    <property type="entry name" value="TYPE VII SECRETION SYSTEM PROTEIN ESSC"/>
    <property type="match status" value="1"/>
</dbReference>
<reference evidence="13 14" key="1">
    <citation type="journal article" date="2008" name="J. Bacteriol.">
        <title>Genome of the actinomycete plant pathogen Clavibacter michiganensis subsp. sepedonicus suggests recent niche adaptation.</title>
        <authorList>
            <person name="Bentley S.D."/>
            <person name="Corton C."/>
            <person name="Brown S.E."/>
            <person name="Barron A."/>
            <person name="Clark L."/>
            <person name="Doggett J."/>
            <person name="Harris B."/>
            <person name="Ormond D."/>
            <person name="Quail M.A."/>
            <person name="May G."/>
            <person name="Francis D."/>
            <person name="Knudson D."/>
            <person name="Parkhill J."/>
            <person name="Ishimaru C.A."/>
        </authorList>
    </citation>
    <scope>NUCLEOTIDE SEQUENCE [LARGE SCALE GENOMIC DNA]</scope>
    <source>
        <strain evidence="14">ATCC 33113 / DSM 20744 / JCM 9667 / LMG 2889 / ICMP 2535 / C-1</strain>
    </source>
</reference>
<feature type="compositionally biased region" description="Basic residues" evidence="10">
    <location>
        <begin position="1"/>
        <end position="10"/>
    </location>
</feature>
<evidence type="ECO:0000256" key="5">
    <source>
        <dbReference type="ARBA" id="ARBA00022741"/>
    </source>
</evidence>
<keyword evidence="5 9" id="KW-0547">Nucleotide-binding</keyword>
<dbReference type="GO" id="GO:0005524">
    <property type="term" value="F:ATP binding"/>
    <property type="evidence" value="ECO:0007669"/>
    <property type="project" value="UniProtKB-UniRule"/>
</dbReference>
<dbReference type="SUPFAM" id="SSF52540">
    <property type="entry name" value="P-loop containing nucleoside triphosphate hydrolases"/>
    <property type="match status" value="3"/>
</dbReference>
<keyword evidence="14" id="KW-1185">Reference proteome</keyword>
<evidence type="ECO:0000256" key="7">
    <source>
        <dbReference type="ARBA" id="ARBA00022989"/>
    </source>
</evidence>
<feature type="domain" description="FtsK" evidence="12">
    <location>
        <begin position="1093"/>
        <end position="1267"/>
    </location>
</feature>
<gene>
    <name evidence="13" type="ordered locus">CMS1062</name>
</gene>
<keyword evidence="8 11" id="KW-0472">Membrane</keyword>
<evidence type="ECO:0000256" key="10">
    <source>
        <dbReference type="SAM" id="MobiDB-lite"/>
    </source>
</evidence>
<dbReference type="InterPro" id="IPR023836">
    <property type="entry name" value="EccCa-like_Actinobacteria"/>
</dbReference>
<dbReference type="GO" id="GO:0003677">
    <property type="term" value="F:DNA binding"/>
    <property type="evidence" value="ECO:0007669"/>
    <property type="project" value="InterPro"/>
</dbReference>
<evidence type="ECO:0000313" key="14">
    <source>
        <dbReference type="Proteomes" id="UP000001318"/>
    </source>
</evidence>
<dbReference type="HOGENOM" id="CLU_003134_1_0_11"/>
<dbReference type="PANTHER" id="PTHR22683">
    <property type="entry name" value="SPORULATION PROTEIN RELATED"/>
    <property type="match status" value="1"/>
</dbReference>
<dbReference type="InterPro" id="IPR027417">
    <property type="entry name" value="P-loop_NTPase"/>
</dbReference>
<feature type="binding site" evidence="9">
    <location>
        <begin position="826"/>
        <end position="833"/>
    </location>
    <ligand>
        <name>ATP</name>
        <dbReference type="ChEBI" id="CHEBI:30616"/>
    </ligand>
</feature>
<dbReference type="RefSeq" id="WP_012298463.1">
    <property type="nucleotide sequence ID" value="NC_010407.1"/>
</dbReference>
<dbReference type="EMBL" id="AM849034">
    <property type="protein sequence ID" value="CAQ01176.1"/>
    <property type="molecule type" value="Genomic_DNA"/>
</dbReference>
<feature type="domain" description="FtsK" evidence="12">
    <location>
        <begin position="464"/>
        <end position="664"/>
    </location>
</feature>
<dbReference type="KEGG" id="cms:CMS1062"/>
<evidence type="ECO:0000256" key="4">
    <source>
        <dbReference type="ARBA" id="ARBA00022737"/>
    </source>
</evidence>
<protein>
    <submittedName>
        <fullName evidence="13">Ftsk/SpoIIIE family protein</fullName>
    </submittedName>
</protein>
<dbReference type="NCBIfam" id="TIGR03925">
    <property type="entry name" value="T7SS_EccC_b"/>
    <property type="match status" value="1"/>
</dbReference>
<dbReference type="InterPro" id="IPR023837">
    <property type="entry name" value="EccCb-like_Actinobacteria"/>
</dbReference>
<dbReference type="PROSITE" id="PS50901">
    <property type="entry name" value="FTSK"/>
    <property type="match status" value="3"/>
</dbReference>
<dbReference type="SMART" id="SM00382">
    <property type="entry name" value="AAA"/>
    <property type="match status" value="3"/>
</dbReference>
<feature type="region of interest" description="Disordered" evidence="10">
    <location>
        <begin position="1269"/>
        <end position="1385"/>
    </location>
</feature>
<keyword evidence="2" id="KW-1003">Cell membrane</keyword>
<name>B0RGC0_CLASE</name>
<dbReference type="NCBIfam" id="TIGR03924">
    <property type="entry name" value="T7SS_EccC_a"/>
    <property type="match status" value="1"/>
</dbReference>
<evidence type="ECO:0000259" key="12">
    <source>
        <dbReference type="PROSITE" id="PS50901"/>
    </source>
</evidence>
<organism evidence="13 14">
    <name type="scientific">Clavibacter sepedonicus</name>
    <name type="common">Clavibacter michiganensis subsp. sepedonicus</name>
    <dbReference type="NCBI Taxonomy" id="31964"/>
    <lineage>
        <taxon>Bacteria</taxon>
        <taxon>Bacillati</taxon>
        <taxon>Actinomycetota</taxon>
        <taxon>Actinomycetes</taxon>
        <taxon>Micrococcales</taxon>
        <taxon>Microbacteriaceae</taxon>
        <taxon>Clavibacter</taxon>
    </lineage>
</organism>
<dbReference type="Proteomes" id="UP000001318">
    <property type="component" value="Chromosome"/>
</dbReference>
<dbReference type="Pfam" id="PF01580">
    <property type="entry name" value="FtsK_SpoIIIE"/>
    <property type="match status" value="3"/>
</dbReference>
<keyword evidence="3 11" id="KW-0812">Transmembrane</keyword>
<keyword evidence="7 11" id="KW-1133">Transmembrane helix</keyword>
<evidence type="ECO:0000256" key="9">
    <source>
        <dbReference type="PROSITE-ProRule" id="PRU00289"/>
    </source>
</evidence>
<dbReference type="InterPro" id="IPR050206">
    <property type="entry name" value="FtsK/SpoIIIE/SftA"/>
</dbReference>
<feature type="compositionally biased region" description="Low complexity" evidence="10">
    <location>
        <begin position="1279"/>
        <end position="1295"/>
    </location>
</feature>
<feature type="compositionally biased region" description="Low complexity" evidence="10">
    <location>
        <begin position="1321"/>
        <end position="1337"/>
    </location>
</feature>
<evidence type="ECO:0000256" key="6">
    <source>
        <dbReference type="ARBA" id="ARBA00022840"/>
    </source>
</evidence>
<dbReference type="GO" id="GO:0005886">
    <property type="term" value="C:plasma membrane"/>
    <property type="evidence" value="ECO:0007669"/>
    <property type="project" value="UniProtKB-SubCell"/>
</dbReference>
<dbReference type="InterPro" id="IPR003593">
    <property type="entry name" value="AAA+_ATPase"/>
</dbReference>
<keyword evidence="4" id="KW-0677">Repeat</keyword>
<evidence type="ECO:0000256" key="1">
    <source>
        <dbReference type="ARBA" id="ARBA00004651"/>
    </source>
</evidence>
<feature type="binding site" evidence="9">
    <location>
        <begin position="487"/>
        <end position="494"/>
    </location>
    <ligand>
        <name>ATP</name>
        <dbReference type="ChEBI" id="CHEBI:30616"/>
    </ligand>
</feature>
<evidence type="ECO:0000256" key="8">
    <source>
        <dbReference type="ARBA" id="ARBA00023136"/>
    </source>
</evidence>
<feature type="transmembrane region" description="Helical" evidence="11">
    <location>
        <begin position="63"/>
        <end position="84"/>
    </location>
</feature>